<protein>
    <recommendedName>
        <fullName evidence="4">10 kDa chaperonin</fullName>
    </recommendedName>
</protein>
<dbReference type="GO" id="GO:0046872">
    <property type="term" value="F:metal ion binding"/>
    <property type="evidence" value="ECO:0007669"/>
    <property type="project" value="TreeGrafter"/>
</dbReference>
<dbReference type="SUPFAM" id="SSF50129">
    <property type="entry name" value="GroES-like"/>
    <property type="match status" value="1"/>
</dbReference>
<name>A0A0F9T5G5_9ZZZZ</name>
<dbReference type="InterPro" id="IPR037124">
    <property type="entry name" value="Chaperonin_GroES_sf"/>
</dbReference>
<dbReference type="Gene3D" id="2.30.33.40">
    <property type="entry name" value="GroES chaperonin"/>
    <property type="match status" value="1"/>
</dbReference>
<dbReference type="InterPro" id="IPR020818">
    <property type="entry name" value="Chaperonin_GroES"/>
</dbReference>
<comment type="similarity">
    <text evidence="1">Belongs to the GroES chaperonin family.</text>
</comment>
<comment type="caution">
    <text evidence="3">The sequence shown here is derived from an EMBL/GenBank/DDBJ whole genome shotgun (WGS) entry which is preliminary data.</text>
</comment>
<dbReference type="SMART" id="SM00883">
    <property type="entry name" value="Cpn10"/>
    <property type="match status" value="1"/>
</dbReference>
<dbReference type="PANTHER" id="PTHR10772">
    <property type="entry name" value="10 KDA HEAT SHOCK PROTEIN"/>
    <property type="match status" value="1"/>
</dbReference>
<dbReference type="FunFam" id="2.30.33.40:FF:000001">
    <property type="entry name" value="10 kDa chaperonin"/>
    <property type="match status" value="1"/>
</dbReference>
<dbReference type="GO" id="GO:0044183">
    <property type="term" value="F:protein folding chaperone"/>
    <property type="evidence" value="ECO:0007669"/>
    <property type="project" value="InterPro"/>
</dbReference>
<dbReference type="CDD" id="cd00320">
    <property type="entry name" value="cpn10"/>
    <property type="match status" value="1"/>
</dbReference>
<sequence length="91" mass="10004">MKLIPTLDRVAIIREERKKKSTGGIILPCEKESNYGEVVAVGPGGFNIDGSRRPMSVKKGDIVFFKADYHTTTPDSKVVIVDDEDVLAIVK</sequence>
<dbReference type="PANTHER" id="PTHR10772:SF58">
    <property type="entry name" value="CO-CHAPERONIN GROES"/>
    <property type="match status" value="1"/>
</dbReference>
<evidence type="ECO:0000256" key="1">
    <source>
        <dbReference type="ARBA" id="ARBA00006975"/>
    </source>
</evidence>
<dbReference type="GO" id="GO:0051087">
    <property type="term" value="F:protein-folding chaperone binding"/>
    <property type="evidence" value="ECO:0007669"/>
    <property type="project" value="TreeGrafter"/>
</dbReference>
<evidence type="ECO:0000313" key="3">
    <source>
        <dbReference type="EMBL" id="KKN74414.1"/>
    </source>
</evidence>
<reference evidence="3" key="1">
    <citation type="journal article" date="2015" name="Nature">
        <title>Complex archaea that bridge the gap between prokaryotes and eukaryotes.</title>
        <authorList>
            <person name="Spang A."/>
            <person name="Saw J.H."/>
            <person name="Jorgensen S.L."/>
            <person name="Zaremba-Niedzwiedzka K."/>
            <person name="Martijn J."/>
            <person name="Lind A.E."/>
            <person name="van Eijk R."/>
            <person name="Schleper C."/>
            <person name="Guy L."/>
            <person name="Ettema T.J."/>
        </authorList>
    </citation>
    <scope>NUCLEOTIDE SEQUENCE</scope>
</reference>
<organism evidence="3">
    <name type="scientific">marine sediment metagenome</name>
    <dbReference type="NCBI Taxonomy" id="412755"/>
    <lineage>
        <taxon>unclassified sequences</taxon>
        <taxon>metagenomes</taxon>
        <taxon>ecological metagenomes</taxon>
    </lineage>
</organism>
<dbReference type="PRINTS" id="PR00297">
    <property type="entry name" value="CHAPERONIN10"/>
</dbReference>
<proteinExistence type="inferred from homology"/>
<accession>A0A0F9T5G5</accession>
<dbReference type="Pfam" id="PF00166">
    <property type="entry name" value="Cpn10"/>
    <property type="match status" value="1"/>
</dbReference>
<gene>
    <name evidence="3" type="ORF">LCGC14_0390340</name>
</gene>
<dbReference type="InterPro" id="IPR011032">
    <property type="entry name" value="GroES-like_sf"/>
</dbReference>
<keyword evidence="2" id="KW-0143">Chaperone</keyword>
<evidence type="ECO:0000256" key="2">
    <source>
        <dbReference type="ARBA" id="ARBA00023186"/>
    </source>
</evidence>
<dbReference type="AlphaFoldDB" id="A0A0F9T5G5"/>
<dbReference type="GO" id="GO:0051082">
    <property type="term" value="F:unfolded protein binding"/>
    <property type="evidence" value="ECO:0007669"/>
    <property type="project" value="TreeGrafter"/>
</dbReference>
<dbReference type="GO" id="GO:0005524">
    <property type="term" value="F:ATP binding"/>
    <property type="evidence" value="ECO:0007669"/>
    <property type="project" value="InterPro"/>
</dbReference>
<dbReference type="EMBL" id="LAZR01000326">
    <property type="protein sequence ID" value="KKN74414.1"/>
    <property type="molecule type" value="Genomic_DNA"/>
</dbReference>
<evidence type="ECO:0008006" key="4">
    <source>
        <dbReference type="Google" id="ProtNLM"/>
    </source>
</evidence>